<comment type="subcellular location">
    <subcellularLocation>
        <location evidence="2">Cell membrane</location>
        <topology evidence="2">Single-pass type I membrane protein</topology>
    </subcellularLocation>
</comment>
<evidence type="ECO:0000256" key="5">
    <source>
        <dbReference type="ARBA" id="ARBA00022729"/>
    </source>
</evidence>
<feature type="chain" id="PRO_5039945268" evidence="15">
    <location>
        <begin position="22"/>
        <end position="812"/>
    </location>
</feature>
<evidence type="ECO:0000256" key="6">
    <source>
        <dbReference type="ARBA" id="ARBA00022737"/>
    </source>
</evidence>
<dbReference type="PROSITE" id="PS50835">
    <property type="entry name" value="IG_LIKE"/>
    <property type="match status" value="5"/>
</dbReference>
<keyword evidence="10" id="KW-1015">Disulfide bond</keyword>
<keyword evidence="4 14" id="KW-0812">Transmembrane</keyword>
<feature type="domain" description="Fibronectin type-III" evidence="17">
    <location>
        <begin position="566"/>
        <end position="662"/>
    </location>
</feature>
<keyword evidence="5 15" id="KW-0732">Signal</keyword>
<accession>A0A8C1DFD2</accession>
<dbReference type="SUPFAM" id="SSF49265">
    <property type="entry name" value="Fibronectin type III"/>
    <property type="match status" value="1"/>
</dbReference>
<evidence type="ECO:0000256" key="9">
    <source>
        <dbReference type="ARBA" id="ARBA00023136"/>
    </source>
</evidence>
<evidence type="ECO:0000256" key="4">
    <source>
        <dbReference type="ARBA" id="ARBA00022692"/>
    </source>
</evidence>
<keyword evidence="7" id="KW-0130">Cell adhesion</keyword>
<evidence type="ECO:0000313" key="18">
    <source>
        <dbReference type="Ensembl" id="ENSCCRP00000060326.2"/>
    </source>
</evidence>
<dbReference type="InterPro" id="IPR036116">
    <property type="entry name" value="FN3_sf"/>
</dbReference>
<dbReference type="InterPro" id="IPR009138">
    <property type="entry name" value="Neural_cell_adh"/>
</dbReference>
<proteinExistence type="predicted"/>
<protein>
    <submittedName>
        <fullName evidence="18">Neural cell adhesion molecule 1a</fullName>
    </submittedName>
</protein>
<keyword evidence="12" id="KW-0393">Immunoglobulin domain</keyword>
<evidence type="ECO:0000313" key="19">
    <source>
        <dbReference type="Proteomes" id="UP001108240"/>
    </source>
</evidence>
<dbReference type="Ensembl" id="ENSCCRT00000065433.2">
    <property type="protein sequence ID" value="ENSCCRP00000060326.2"/>
    <property type="gene ID" value="ENSCCRG00000029500.2"/>
</dbReference>
<feature type="domain" description="Ig-like" evidence="16">
    <location>
        <begin position="374"/>
        <end position="463"/>
    </location>
</feature>
<reference evidence="18" key="1">
    <citation type="submission" date="2025-08" db="UniProtKB">
        <authorList>
            <consortium name="Ensembl"/>
        </authorList>
    </citation>
    <scope>IDENTIFICATION</scope>
</reference>
<keyword evidence="8 14" id="KW-1133">Transmembrane helix</keyword>
<evidence type="ECO:0000256" key="2">
    <source>
        <dbReference type="ARBA" id="ARBA00004251"/>
    </source>
</evidence>
<evidence type="ECO:0000259" key="17">
    <source>
        <dbReference type="PROSITE" id="PS50853"/>
    </source>
</evidence>
<dbReference type="InterPro" id="IPR003599">
    <property type="entry name" value="Ig_sub"/>
</dbReference>
<dbReference type="PRINTS" id="PR01838">
    <property type="entry name" value="NCAMFAMILY"/>
</dbReference>
<reference evidence="18" key="2">
    <citation type="submission" date="2025-09" db="UniProtKB">
        <authorList>
            <consortium name="Ensembl"/>
        </authorList>
    </citation>
    <scope>IDENTIFICATION</scope>
</reference>
<feature type="compositionally biased region" description="Basic and acidic residues" evidence="13">
    <location>
        <begin position="771"/>
        <end position="793"/>
    </location>
</feature>
<dbReference type="PANTHER" id="PTHR12231:SF239">
    <property type="entry name" value="NEURAL CELL ADHESION MOLECULE 1"/>
    <property type="match status" value="1"/>
</dbReference>
<name>A0A8C1DFD2_CYPCA</name>
<feature type="domain" description="Fibronectin type-III" evidence="17">
    <location>
        <begin position="467"/>
        <end position="563"/>
    </location>
</feature>
<dbReference type="FunFam" id="2.60.40.10:FF:000137">
    <property type="entry name" value="neural cell adhesion molecule 1 isoform X2"/>
    <property type="match status" value="1"/>
</dbReference>
<evidence type="ECO:0000256" key="14">
    <source>
        <dbReference type="SAM" id="Phobius"/>
    </source>
</evidence>
<dbReference type="Pfam" id="PF07679">
    <property type="entry name" value="I-set"/>
    <property type="match status" value="4"/>
</dbReference>
<dbReference type="FunFam" id="2.60.40.10:FF:000173">
    <property type="entry name" value="Neural cell adhesion molecule 1"/>
    <property type="match status" value="1"/>
</dbReference>
<keyword evidence="11" id="KW-0325">Glycoprotein</keyword>
<evidence type="ECO:0000256" key="15">
    <source>
        <dbReference type="SAM" id="SignalP"/>
    </source>
</evidence>
<feature type="compositionally biased region" description="Basic and acidic residues" evidence="13">
    <location>
        <begin position="721"/>
        <end position="753"/>
    </location>
</feature>
<dbReference type="FunFam" id="2.60.40.10:FF:000086">
    <property type="entry name" value="Neural cell adhesion molecule 1"/>
    <property type="match status" value="1"/>
</dbReference>
<dbReference type="SMART" id="SM00408">
    <property type="entry name" value="IGc2"/>
    <property type="match status" value="5"/>
</dbReference>
<dbReference type="GO" id="GO:0007155">
    <property type="term" value="P:cell adhesion"/>
    <property type="evidence" value="ECO:0007669"/>
    <property type="project" value="UniProtKB-KW"/>
</dbReference>
<comment type="function">
    <text evidence="1">This protein is a cell adhesion molecule involved in neuron-neuron adhesion, neurite fasciculation, outgrowth of neurites, etc.</text>
</comment>
<feature type="domain" description="Ig-like" evidence="16">
    <location>
        <begin position="276"/>
        <end position="369"/>
    </location>
</feature>
<sequence length="812" mass="89381">MVCHSVFSLYLSVCLSVVGDAKEIDWFAPNGEKLLPGRPDISVSKNDEFSSTLTIYNANIDHAGMYKCVAKSGDKESQGTVIVKIFQKLTFQNAPSPQEFNEGDEADIICDVISSPPPAIIWKYKKTRIQPETDVRFKVLSNNHLQIRGIKKTDEGDYTCEGRIMARGEIDLRVIKVIVNVLPTIRKRYSELNATADINQVMTLTCYADGYPEPSVTWARGNIVLESNGKYSLNEDGSELTIKGITKLDEGDYQCIARNKAGERSEEVSLNVFVQPKITFLENQTASELEEQITLTCEATGDPTPNIIWSFGRRVFTENEQSLDGNVIVRSDARVSSLTLKYVQFTDAGQYLCTARNSIGQDIQSMYLEVRYAPKIQGPAAVFTWDGNPANITCEALAHPAASVLWFRDGLLLPSANTTNVKIYNTPSASFLEVTPESQNDFGSYNCTATNVIGTESKEFILVQADVPSAPSIERVEPYSSTAMVEFDEPASSGGVPILKYKAEWRIAGQDWTDKEYEAEDGLNSITIFGLKPETTYEVKISAINGKGEGESSPPEIFKTQPVPGEPNPPKLEAKTLSTGNEMKVHWIKQDDGGSPIKHYLVRYKAKNRQDWKPEVRLPNGSEYVVLRGLEWNTEYEVSVIAENQRGRSDPGILSFRTLPEPTAIPETSSGLGTGAIVGILIVVFILLLFGVDLTCYFLNKCGLLMCIAVNFCGKPGPSAKGKDIEEGKAAFTKDESKEPIVEVRTEEEHTPNHEGGGPTEPNETTPLTDPDGKLVVDDKSKTSDMEVKKNPAEVKTVPNEAPQTNGNESKA</sequence>
<evidence type="ECO:0000256" key="7">
    <source>
        <dbReference type="ARBA" id="ARBA00022889"/>
    </source>
</evidence>
<evidence type="ECO:0000256" key="13">
    <source>
        <dbReference type="SAM" id="MobiDB-lite"/>
    </source>
</evidence>
<dbReference type="PROSITE" id="PS50853">
    <property type="entry name" value="FN3"/>
    <property type="match status" value="2"/>
</dbReference>
<evidence type="ECO:0000256" key="3">
    <source>
        <dbReference type="ARBA" id="ARBA00022475"/>
    </source>
</evidence>
<dbReference type="CDD" id="cd00063">
    <property type="entry name" value="FN3"/>
    <property type="match status" value="2"/>
</dbReference>
<evidence type="ECO:0000256" key="1">
    <source>
        <dbReference type="ARBA" id="ARBA00003000"/>
    </source>
</evidence>
<dbReference type="Pfam" id="PF13927">
    <property type="entry name" value="Ig_3"/>
    <property type="match status" value="1"/>
</dbReference>
<dbReference type="AlphaFoldDB" id="A0A8C1DFD2"/>
<evidence type="ECO:0000256" key="11">
    <source>
        <dbReference type="ARBA" id="ARBA00023180"/>
    </source>
</evidence>
<dbReference type="InterPro" id="IPR003598">
    <property type="entry name" value="Ig_sub2"/>
</dbReference>
<feature type="region of interest" description="Disordered" evidence="13">
    <location>
        <begin position="719"/>
        <end position="812"/>
    </location>
</feature>
<dbReference type="InterPro" id="IPR051170">
    <property type="entry name" value="Neural/epithelial_adhesion"/>
</dbReference>
<dbReference type="SUPFAM" id="SSF48726">
    <property type="entry name" value="Immunoglobulin"/>
    <property type="match status" value="5"/>
</dbReference>
<dbReference type="Gene3D" id="2.60.40.10">
    <property type="entry name" value="Immunoglobulins"/>
    <property type="match status" value="7"/>
</dbReference>
<evidence type="ECO:0000256" key="12">
    <source>
        <dbReference type="ARBA" id="ARBA00023319"/>
    </source>
</evidence>
<feature type="signal peptide" evidence="15">
    <location>
        <begin position="1"/>
        <end position="21"/>
    </location>
</feature>
<dbReference type="Pfam" id="PF00041">
    <property type="entry name" value="fn3"/>
    <property type="match status" value="2"/>
</dbReference>
<dbReference type="CDD" id="cd05869">
    <property type="entry name" value="IgI_NCAM-1"/>
    <property type="match status" value="1"/>
</dbReference>
<dbReference type="InterPro" id="IPR007110">
    <property type="entry name" value="Ig-like_dom"/>
</dbReference>
<dbReference type="SMART" id="SM00409">
    <property type="entry name" value="IG"/>
    <property type="match status" value="5"/>
</dbReference>
<dbReference type="InterPro" id="IPR036179">
    <property type="entry name" value="Ig-like_dom_sf"/>
</dbReference>
<feature type="compositionally biased region" description="Polar residues" evidence="13">
    <location>
        <begin position="802"/>
        <end position="812"/>
    </location>
</feature>
<feature type="transmembrane region" description="Helical" evidence="14">
    <location>
        <begin position="676"/>
        <end position="699"/>
    </location>
</feature>
<dbReference type="InterPro" id="IPR013783">
    <property type="entry name" value="Ig-like_fold"/>
</dbReference>
<dbReference type="GeneTree" id="ENSGT00940000155743"/>
<dbReference type="InterPro" id="IPR013098">
    <property type="entry name" value="Ig_I-set"/>
</dbReference>
<dbReference type="FunFam" id="2.60.40.10:FF:000436">
    <property type="entry name" value="Neural cell adhesion molecule 2"/>
    <property type="match status" value="1"/>
</dbReference>
<keyword evidence="6" id="KW-0677">Repeat</keyword>
<keyword evidence="3" id="KW-1003">Cell membrane</keyword>
<dbReference type="InterPro" id="IPR003961">
    <property type="entry name" value="FN3_dom"/>
</dbReference>
<dbReference type="GO" id="GO:0005886">
    <property type="term" value="C:plasma membrane"/>
    <property type="evidence" value="ECO:0007669"/>
    <property type="project" value="UniProtKB-SubCell"/>
</dbReference>
<dbReference type="Proteomes" id="UP001108240">
    <property type="component" value="Unplaced"/>
</dbReference>
<dbReference type="SMART" id="SM00060">
    <property type="entry name" value="FN3"/>
    <property type="match status" value="2"/>
</dbReference>
<evidence type="ECO:0000256" key="10">
    <source>
        <dbReference type="ARBA" id="ARBA00023157"/>
    </source>
</evidence>
<feature type="domain" description="Ig-like" evidence="16">
    <location>
        <begin position="1"/>
        <end position="82"/>
    </location>
</feature>
<feature type="domain" description="Ig-like" evidence="16">
    <location>
        <begin position="87"/>
        <end position="160"/>
    </location>
</feature>
<dbReference type="PANTHER" id="PTHR12231">
    <property type="entry name" value="CTX-RELATED TYPE I TRANSMEMBRANE PROTEIN"/>
    <property type="match status" value="1"/>
</dbReference>
<keyword evidence="9 14" id="KW-0472">Membrane</keyword>
<dbReference type="FunFam" id="2.60.40.10:FF:000159">
    <property type="entry name" value="neural cell adhesion molecule 1 isoform X2"/>
    <property type="match status" value="1"/>
</dbReference>
<organism evidence="18 19">
    <name type="scientific">Cyprinus carpio carpio</name>
    <dbReference type="NCBI Taxonomy" id="630221"/>
    <lineage>
        <taxon>Eukaryota</taxon>
        <taxon>Metazoa</taxon>
        <taxon>Chordata</taxon>
        <taxon>Craniata</taxon>
        <taxon>Vertebrata</taxon>
        <taxon>Euteleostomi</taxon>
        <taxon>Actinopterygii</taxon>
        <taxon>Neopterygii</taxon>
        <taxon>Teleostei</taxon>
        <taxon>Ostariophysi</taxon>
        <taxon>Cypriniformes</taxon>
        <taxon>Cyprinidae</taxon>
        <taxon>Cyprininae</taxon>
        <taxon>Cyprinus</taxon>
    </lineage>
</organism>
<feature type="domain" description="Ig-like" evidence="16">
    <location>
        <begin position="183"/>
        <end position="271"/>
    </location>
</feature>
<evidence type="ECO:0000259" key="16">
    <source>
        <dbReference type="PROSITE" id="PS50835"/>
    </source>
</evidence>
<keyword evidence="19" id="KW-1185">Reference proteome</keyword>
<dbReference type="FunFam" id="2.60.40.10:FF:000636">
    <property type="entry name" value="Neural cell adhesion molecule 2"/>
    <property type="match status" value="1"/>
</dbReference>
<evidence type="ECO:0000256" key="8">
    <source>
        <dbReference type="ARBA" id="ARBA00022989"/>
    </source>
</evidence>
<dbReference type="GO" id="GO:0043005">
    <property type="term" value="C:neuron projection"/>
    <property type="evidence" value="ECO:0007669"/>
    <property type="project" value="TreeGrafter"/>
</dbReference>